<protein>
    <recommendedName>
        <fullName evidence="19">Dystrobrevin binding protein 1</fullName>
    </recommendedName>
</protein>
<evidence type="ECO:0000256" key="8">
    <source>
        <dbReference type="ARBA" id="ARBA00023018"/>
    </source>
</evidence>
<accession>G1Q7K4</accession>
<dbReference type="EMBL" id="AAPE02023917">
    <property type="status" value="NOT_ANNOTATED_CDS"/>
    <property type="molecule type" value="Genomic_DNA"/>
</dbReference>
<reference evidence="17" key="3">
    <citation type="submission" date="2025-09" db="UniProtKB">
        <authorList>
            <consortium name="Ensembl"/>
        </authorList>
    </citation>
    <scope>IDENTIFICATION</scope>
</reference>
<proteinExistence type="inferred from homology"/>
<evidence type="ECO:0000256" key="2">
    <source>
        <dbReference type="ARBA" id="ARBA00004125"/>
    </source>
</evidence>
<organism evidence="17 18">
    <name type="scientific">Myotis lucifugus</name>
    <name type="common">Little brown bat</name>
    <dbReference type="NCBI Taxonomy" id="59463"/>
    <lineage>
        <taxon>Eukaryota</taxon>
        <taxon>Metazoa</taxon>
        <taxon>Chordata</taxon>
        <taxon>Craniata</taxon>
        <taxon>Vertebrata</taxon>
        <taxon>Euteleostomi</taxon>
        <taxon>Mammalia</taxon>
        <taxon>Eutheria</taxon>
        <taxon>Laurasiatheria</taxon>
        <taxon>Chiroptera</taxon>
        <taxon>Yangochiroptera</taxon>
        <taxon>Vespertilionidae</taxon>
        <taxon>Myotis</taxon>
    </lineage>
</organism>
<keyword evidence="8" id="KW-0770">Synapse</keyword>
<evidence type="ECO:0008006" key="19">
    <source>
        <dbReference type="Google" id="ProtNLM"/>
    </source>
</evidence>
<dbReference type="GO" id="GO:0030672">
    <property type="term" value="C:synaptic vesicle membrane"/>
    <property type="evidence" value="ECO:0007669"/>
    <property type="project" value="UniProtKB-SubCell"/>
</dbReference>
<keyword evidence="5" id="KW-0963">Cytoplasm</keyword>
<reference evidence="17 18" key="1">
    <citation type="journal article" date="2011" name="Nature">
        <title>A high-resolution map of human evolutionary constraint using 29 mammals.</title>
        <authorList>
            <person name="Lindblad-Toh K."/>
            <person name="Garber M."/>
            <person name="Zuk O."/>
            <person name="Lin M.F."/>
            <person name="Parker B.J."/>
            <person name="Washietl S."/>
            <person name="Kheradpour P."/>
            <person name="Ernst J."/>
            <person name="Jordan G."/>
            <person name="Mauceli E."/>
            <person name="Ward L.D."/>
            <person name="Lowe C.B."/>
            <person name="Holloway A.K."/>
            <person name="Clamp M."/>
            <person name="Gnerre S."/>
            <person name="Alfoldi J."/>
            <person name="Beal K."/>
            <person name="Chang J."/>
            <person name="Clawson H."/>
            <person name="Cuff J."/>
            <person name="Di Palma F."/>
            <person name="Fitzgerald S."/>
            <person name="Flicek P."/>
            <person name="Guttman M."/>
            <person name="Hubisz M.J."/>
            <person name="Jaffe D.B."/>
            <person name="Jungreis I."/>
            <person name="Kent W.J."/>
            <person name="Kostka D."/>
            <person name="Lara M."/>
            <person name="Martins A.L."/>
            <person name="Massingham T."/>
            <person name="Moltke I."/>
            <person name="Raney B.J."/>
            <person name="Rasmussen M.D."/>
            <person name="Robinson J."/>
            <person name="Stark A."/>
            <person name="Vilella A.J."/>
            <person name="Wen J."/>
            <person name="Xie X."/>
            <person name="Zody M.C."/>
            <person name="Baldwin J."/>
            <person name="Bloom T."/>
            <person name="Chin C.W."/>
            <person name="Heiman D."/>
            <person name="Nicol R."/>
            <person name="Nusbaum C."/>
            <person name="Young S."/>
            <person name="Wilkinson J."/>
            <person name="Worley K.C."/>
            <person name="Kovar C.L."/>
            <person name="Muzny D.M."/>
            <person name="Gibbs R.A."/>
            <person name="Cree A."/>
            <person name="Dihn H.H."/>
            <person name="Fowler G."/>
            <person name="Jhangiani S."/>
            <person name="Joshi V."/>
            <person name="Lee S."/>
            <person name="Lewis L.R."/>
            <person name="Nazareth L.V."/>
            <person name="Okwuonu G."/>
            <person name="Santibanez J."/>
            <person name="Warren W.C."/>
            <person name="Mardis E.R."/>
            <person name="Weinstock G.M."/>
            <person name="Wilson R.K."/>
            <person name="Delehaunty K."/>
            <person name="Dooling D."/>
            <person name="Fronik C."/>
            <person name="Fulton L."/>
            <person name="Fulton B."/>
            <person name="Graves T."/>
            <person name="Minx P."/>
            <person name="Sodergren E."/>
            <person name="Birney E."/>
            <person name="Margulies E.H."/>
            <person name="Herrero J."/>
            <person name="Green E.D."/>
            <person name="Haussler D."/>
            <person name="Siepel A."/>
            <person name="Goldman N."/>
            <person name="Pollard K.S."/>
            <person name="Pedersen J.S."/>
            <person name="Lander E.S."/>
            <person name="Kellis M."/>
        </authorList>
    </citation>
    <scope>NUCLEOTIDE SEQUENCE [LARGE SCALE GENOMIC DNA]</scope>
</reference>
<evidence type="ECO:0000256" key="1">
    <source>
        <dbReference type="ARBA" id="ARBA00004123"/>
    </source>
</evidence>
<dbReference type="GO" id="GO:0060155">
    <property type="term" value="P:platelet dense granule organization"/>
    <property type="evidence" value="ECO:0007669"/>
    <property type="project" value="TreeGrafter"/>
</dbReference>
<dbReference type="Proteomes" id="UP000001074">
    <property type="component" value="Unassembled WGS sequence"/>
</dbReference>
<dbReference type="GO" id="GO:0033162">
    <property type="term" value="C:melanosome membrane"/>
    <property type="evidence" value="ECO:0007669"/>
    <property type="project" value="UniProtKB-SubCell"/>
</dbReference>
<dbReference type="AlphaFoldDB" id="G1Q7K4"/>
<evidence type="ECO:0000256" key="7">
    <source>
        <dbReference type="ARBA" id="ARBA00022824"/>
    </source>
</evidence>
<dbReference type="PANTHER" id="PTHR16294">
    <property type="entry name" value="DYSTROBREVIN BINDING PROTEIN 1 DYSBINDIN"/>
    <property type="match status" value="1"/>
</dbReference>
<evidence type="ECO:0000256" key="10">
    <source>
        <dbReference type="ARBA" id="ARBA00023136"/>
    </source>
</evidence>
<dbReference type="FunCoup" id="G1Q7K4">
    <property type="interactions" value="816"/>
</dbReference>
<evidence type="ECO:0000256" key="11">
    <source>
        <dbReference type="ARBA" id="ARBA00023242"/>
    </source>
</evidence>
<name>G1Q7K4_MYOLU</name>
<evidence type="ECO:0000256" key="15">
    <source>
        <dbReference type="ARBA" id="ARBA00037838"/>
    </source>
</evidence>
<keyword evidence="6" id="KW-0967">Endosome</keyword>
<dbReference type="GO" id="GO:0031083">
    <property type="term" value="C:BLOC-1 complex"/>
    <property type="evidence" value="ECO:0007669"/>
    <property type="project" value="TreeGrafter"/>
</dbReference>
<evidence type="ECO:0000256" key="14">
    <source>
        <dbReference type="ARBA" id="ARBA00037798"/>
    </source>
</evidence>
<dbReference type="eggNOG" id="ENOG502QRS9">
    <property type="taxonomic scope" value="Eukaryota"/>
</dbReference>
<feature type="region of interest" description="Disordered" evidence="16">
    <location>
        <begin position="126"/>
        <end position="184"/>
    </location>
</feature>
<dbReference type="GO" id="GO:0005783">
    <property type="term" value="C:endoplasmic reticulum"/>
    <property type="evidence" value="ECO:0007669"/>
    <property type="project" value="UniProtKB-SubCell"/>
</dbReference>
<evidence type="ECO:0000256" key="9">
    <source>
        <dbReference type="ARBA" id="ARBA00023054"/>
    </source>
</evidence>
<comment type="similarity">
    <text evidence="4">Belongs to the dysbindin family.</text>
</comment>
<dbReference type="OMA" id="CANAGEX"/>
<evidence type="ECO:0000256" key="12">
    <source>
        <dbReference type="ARBA" id="ARBA00023329"/>
    </source>
</evidence>
<evidence type="ECO:0000313" key="17">
    <source>
        <dbReference type="Ensembl" id="ENSMLUP00000019687.1"/>
    </source>
</evidence>
<dbReference type="GO" id="GO:0031175">
    <property type="term" value="P:neuron projection development"/>
    <property type="evidence" value="ECO:0007669"/>
    <property type="project" value="TreeGrafter"/>
</dbReference>
<dbReference type="HOGENOM" id="CLU_097594_0_0_1"/>
<dbReference type="Ensembl" id="ENSMLUT00000023298.1">
    <property type="protein sequence ID" value="ENSMLUP00000019687.1"/>
    <property type="gene ID" value="ENSMLUG00000024937.1"/>
</dbReference>
<reference evidence="17" key="2">
    <citation type="submission" date="2025-08" db="UniProtKB">
        <authorList>
            <consortium name="Ensembl"/>
        </authorList>
    </citation>
    <scope>IDENTIFICATION</scope>
</reference>
<feature type="compositionally biased region" description="Polar residues" evidence="16">
    <location>
        <begin position="154"/>
        <end position="171"/>
    </location>
</feature>
<dbReference type="GO" id="GO:0048490">
    <property type="term" value="P:anterograde synaptic vesicle transport"/>
    <property type="evidence" value="ECO:0007669"/>
    <property type="project" value="TreeGrafter"/>
</dbReference>
<dbReference type="Pfam" id="PF04440">
    <property type="entry name" value="Dysbindin"/>
    <property type="match status" value="1"/>
</dbReference>
<keyword evidence="9" id="KW-0175">Coiled coil</keyword>
<keyword evidence="10" id="KW-0472">Membrane</keyword>
<dbReference type="GeneTree" id="ENSGT00940000156479"/>
<keyword evidence="12" id="KW-0968">Cytoplasmic vesicle</keyword>
<sequence length="200" mass="22339">CDACELQKFGIYTHFLSQFLFNSDPNYSVSLAELDAEHAQKVLEMEHTQQMKLKERQKFFEEAFQQDMEQYLSTGYLQIERREPMGSMSSMEVNVDMLEQMDLMDMNDQEALDVFLNSEDNAVLSPVLGPESNTGQNEITLPVPNLPELRAQPPSLSSTCTDPATQDSSEGGESPVVQSDEEGVEVDTALATLHSDDSDS</sequence>
<dbReference type="GO" id="GO:0005634">
    <property type="term" value="C:nucleus"/>
    <property type="evidence" value="ECO:0007669"/>
    <property type="project" value="UniProtKB-SubCell"/>
</dbReference>
<evidence type="ECO:0000313" key="18">
    <source>
        <dbReference type="Proteomes" id="UP000001074"/>
    </source>
</evidence>
<dbReference type="GO" id="GO:1904115">
    <property type="term" value="C:axon cytoplasm"/>
    <property type="evidence" value="ECO:0007669"/>
    <property type="project" value="GOC"/>
</dbReference>
<keyword evidence="11" id="KW-0539">Nucleus</keyword>
<evidence type="ECO:0000256" key="16">
    <source>
        <dbReference type="SAM" id="MobiDB-lite"/>
    </source>
</evidence>
<keyword evidence="7" id="KW-0256">Endoplasmic reticulum</keyword>
<dbReference type="InParanoid" id="G1Q7K4"/>
<dbReference type="GO" id="GO:0005886">
    <property type="term" value="C:plasma membrane"/>
    <property type="evidence" value="ECO:0007669"/>
    <property type="project" value="TreeGrafter"/>
</dbReference>
<dbReference type="STRING" id="59463.ENSMLUP00000019687"/>
<evidence type="ECO:0000256" key="13">
    <source>
        <dbReference type="ARBA" id="ARBA00034105"/>
    </source>
</evidence>
<dbReference type="GO" id="GO:0014069">
    <property type="term" value="C:postsynaptic density"/>
    <property type="evidence" value="ECO:0007669"/>
    <property type="project" value="UniProtKB-SubCell"/>
</dbReference>
<dbReference type="GO" id="GO:0010008">
    <property type="term" value="C:endosome membrane"/>
    <property type="evidence" value="ECO:0007669"/>
    <property type="project" value="UniProtKB-SubCell"/>
</dbReference>
<dbReference type="InterPro" id="IPR007531">
    <property type="entry name" value="Dysbindin"/>
</dbReference>
<evidence type="ECO:0000256" key="3">
    <source>
        <dbReference type="ARBA" id="ARBA00004240"/>
    </source>
</evidence>
<dbReference type="PANTHER" id="PTHR16294:SF5">
    <property type="entry name" value="DYSBINDIN"/>
    <property type="match status" value="1"/>
</dbReference>
<dbReference type="GO" id="GO:2000300">
    <property type="term" value="P:regulation of synaptic vesicle exocytosis"/>
    <property type="evidence" value="ECO:0007669"/>
    <property type="project" value="TreeGrafter"/>
</dbReference>
<evidence type="ECO:0000256" key="4">
    <source>
        <dbReference type="ARBA" id="ARBA00008686"/>
    </source>
</evidence>
<comment type="subcellular location">
    <subcellularLocation>
        <location evidence="15">Cytoplasmic vesicle</location>
        <location evidence="15">Secretory vesicle</location>
        <location evidence="15">Synaptic vesicle membrane</location>
        <topology evidence="15">Peripheral membrane protein</topology>
        <orientation evidence="15">Cytoplasmic side</orientation>
    </subcellularLocation>
    <subcellularLocation>
        <location evidence="3">Endoplasmic reticulum</location>
    </subcellularLocation>
    <subcellularLocation>
        <location evidence="2">Endosome membrane</location>
        <topology evidence="2">Peripheral membrane protein</topology>
        <orientation evidence="2">Cytoplasmic side</orientation>
    </subcellularLocation>
    <subcellularLocation>
        <location evidence="14">Melanosome membrane</location>
        <topology evidence="14">Peripheral membrane protein</topology>
        <orientation evidence="14">Cytoplasmic side</orientation>
    </subcellularLocation>
    <subcellularLocation>
        <location evidence="1">Nucleus</location>
    </subcellularLocation>
    <subcellularLocation>
        <location evidence="13">Postsynaptic density</location>
    </subcellularLocation>
</comment>
<evidence type="ECO:0000256" key="6">
    <source>
        <dbReference type="ARBA" id="ARBA00022753"/>
    </source>
</evidence>
<evidence type="ECO:0000256" key="5">
    <source>
        <dbReference type="ARBA" id="ARBA00022490"/>
    </source>
</evidence>
<keyword evidence="18" id="KW-1185">Reference proteome</keyword>